<keyword evidence="5 8" id="KW-1133">Transmembrane helix</keyword>
<evidence type="ECO:0000256" key="4">
    <source>
        <dbReference type="ARBA" id="ARBA00022692"/>
    </source>
</evidence>
<evidence type="ECO:0000256" key="6">
    <source>
        <dbReference type="ARBA" id="ARBA00023136"/>
    </source>
</evidence>
<sequence>MKIQRYDLFKIIKNDFILYTQMHLILLFIIILSASFIIITVYETRLLISQEEELLIQKKKKNDDWRNLIIEKNALSNHSTI</sequence>
<evidence type="ECO:0000256" key="2">
    <source>
        <dbReference type="ARBA" id="ARBA00022475"/>
    </source>
</evidence>
<keyword evidence="3 9" id="KW-0132">Cell division</keyword>
<reference evidence="9 10" key="2">
    <citation type="submission" date="2019-05" db="EMBL/GenBank/DDBJ databases">
        <title>Genome evolution of the obligate endosymbiont Buchnera aphidicola.</title>
        <authorList>
            <person name="Moran N.A."/>
        </authorList>
    </citation>
    <scope>NUCLEOTIDE SEQUENCE [LARGE SCALE GENOMIC DNA]</scope>
    <source>
        <strain evidence="9 10">Msa</strain>
    </source>
</reference>
<dbReference type="GO" id="GO:0043093">
    <property type="term" value="P:FtsZ-dependent cytokinesis"/>
    <property type="evidence" value="ECO:0007669"/>
    <property type="project" value="TreeGrafter"/>
</dbReference>
<dbReference type="GO" id="GO:0005886">
    <property type="term" value="C:plasma membrane"/>
    <property type="evidence" value="ECO:0007669"/>
    <property type="project" value="UniProtKB-SubCell"/>
</dbReference>
<evidence type="ECO:0000256" key="7">
    <source>
        <dbReference type="ARBA" id="ARBA00023306"/>
    </source>
</evidence>
<dbReference type="InterPro" id="IPR011922">
    <property type="entry name" value="Cell_div_FtsL"/>
</dbReference>
<keyword evidence="6 8" id="KW-0472">Membrane</keyword>
<protein>
    <submittedName>
        <fullName evidence="9">Cell division protein FtsL</fullName>
    </submittedName>
</protein>
<comment type="subcellular location">
    <subcellularLocation>
        <location evidence="1">Cell membrane</location>
        <topology evidence="1">Single-pass type II membrane protein</topology>
    </subcellularLocation>
</comment>
<evidence type="ECO:0000313" key="9">
    <source>
        <dbReference type="EMBL" id="QCI23772.1"/>
    </source>
</evidence>
<keyword evidence="4 8" id="KW-0812">Transmembrane</keyword>
<keyword evidence="2" id="KW-1003">Cell membrane</keyword>
<dbReference type="RefSeq" id="WP_158362476.1">
    <property type="nucleotide sequence ID" value="NZ_CP034864.1"/>
</dbReference>
<evidence type="ECO:0000313" key="10">
    <source>
        <dbReference type="Proteomes" id="UP000298745"/>
    </source>
</evidence>
<reference evidence="9 10" key="1">
    <citation type="submission" date="2018-12" db="EMBL/GenBank/DDBJ databases">
        <authorList>
            <person name="Chong R.A."/>
        </authorList>
    </citation>
    <scope>NUCLEOTIDE SEQUENCE [LARGE SCALE GENOMIC DNA]</scope>
    <source>
        <strain evidence="9 10">Msa</strain>
    </source>
</reference>
<name>A0A4D6Y2F9_9GAMM</name>
<proteinExistence type="predicted"/>
<dbReference type="GO" id="GO:0032153">
    <property type="term" value="C:cell division site"/>
    <property type="evidence" value="ECO:0007669"/>
    <property type="project" value="TreeGrafter"/>
</dbReference>
<accession>A0A4D6Y2F9</accession>
<organism evidence="9 10">
    <name type="scientific">Buchnera aphidicola</name>
    <name type="common">Macrosiphoniella sanborni</name>
    <dbReference type="NCBI Taxonomy" id="1241865"/>
    <lineage>
        <taxon>Bacteria</taxon>
        <taxon>Pseudomonadati</taxon>
        <taxon>Pseudomonadota</taxon>
        <taxon>Gammaproteobacteria</taxon>
        <taxon>Enterobacterales</taxon>
        <taxon>Erwiniaceae</taxon>
        <taxon>Buchnera</taxon>
    </lineage>
</organism>
<dbReference type="PANTHER" id="PTHR37479:SF1">
    <property type="entry name" value="CELL DIVISION PROTEIN FTSL"/>
    <property type="match status" value="1"/>
</dbReference>
<dbReference type="EMBL" id="CP034864">
    <property type="protein sequence ID" value="QCI23772.1"/>
    <property type="molecule type" value="Genomic_DNA"/>
</dbReference>
<dbReference type="Pfam" id="PF04999">
    <property type="entry name" value="FtsL"/>
    <property type="match status" value="1"/>
</dbReference>
<dbReference type="PANTHER" id="PTHR37479">
    <property type="entry name" value="CELL DIVISION PROTEIN FTSL"/>
    <property type="match status" value="1"/>
</dbReference>
<dbReference type="AlphaFoldDB" id="A0A4D6Y2F9"/>
<evidence type="ECO:0000256" key="5">
    <source>
        <dbReference type="ARBA" id="ARBA00022989"/>
    </source>
</evidence>
<feature type="transmembrane region" description="Helical" evidence="8">
    <location>
        <begin position="21"/>
        <end position="42"/>
    </location>
</feature>
<evidence type="ECO:0000256" key="8">
    <source>
        <dbReference type="SAM" id="Phobius"/>
    </source>
</evidence>
<dbReference type="Proteomes" id="UP000298745">
    <property type="component" value="Chromosome"/>
</dbReference>
<evidence type="ECO:0000256" key="3">
    <source>
        <dbReference type="ARBA" id="ARBA00022618"/>
    </source>
</evidence>
<evidence type="ECO:0000256" key="1">
    <source>
        <dbReference type="ARBA" id="ARBA00004401"/>
    </source>
</evidence>
<gene>
    <name evidence="9" type="ORF">D9V74_01040</name>
</gene>
<keyword evidence="7" id="KW-0131">Cell cycle</keyword>